<name>A0A5D0RL54_9RHOB</name>
<evidence type="ECO:0000259" key="1">
    <source>
        <dbReference type="PROSITE" id="PS51186"/>
    </source>
</evidence>
<dbReference type="Pfam" id="PF13302">
    <property type="entry name" value="Acetyltransf_3"/>
    <property type="match status" value="1"/>
</dbReference>
<keyword evidence="2" id="KW-0808">Transferase</keyword>
<feature type="domain" description="N-acetyltransferase" evidence="1">
    <location>
        <begin position="15"/>
        <end position="176"/>
    </location>
</feature>
<gene>
    <name evidence="2" type="ORF">FVF75_05495</name>
</gene>
<dbReference type="InterPro" id="IPR051531">
    <property type="entry name" value="N-acetyltransferase"/>
</dbReference>
<sequence length="176" mass="19442">MSPTLDIPTLTTERLVLRAPEERDFDAVAQFYSEPRSEGFGGVISRDQAWRWFASNLGHFALRGYGFWTVETKGGDGVGMVGLWAPEGWPEPEIGWFVHSTGIEGKGYAREAAEAMRAHAYGPLGMSTLISLIVHGNDRSAGLATRLGAWYERDWTSSGGQVTRVFRHPSPEDLAR</sequence>
<dbReference type="PANTHER" id="PTHR43792">
    <property type="entry name" value="GNAT FAMILY, PUTATIVE (AFU_ORTHOLOGUE AFUA_3G00765)-RELATED-RELATED"/>
    <property type="match status" value="1"/>
</dbReference>
<keyword evidence="3" id="KW-1185">Reference proteome</keyword>
<dbReference type="PROSITE" id="PS51186">
    <property type="entry name" value="GNAT"/>
    <property type="match status" value="1"/>
</dbReference>
<dbReference type="GO" id="GO:0016747">
    <property type="term" value="F:acyltransferase activity, transferring groups other than amino-acyl groups"/>
    <property type="evidence" value="ECO:0007669"/>
    <property type="project" value="InterPro"/>
</dbReference>
<dbReference type="RefSeq" id="WP_148376946.1">
    <property type="nucleotide sequence ID" value="NZ_VSIY01000004.1"/>
</dbReference>
<comment type="caution">
    <text evidence="2">The sequence shown here is derived from an EMBL/GenBank/DDBJ whole genome shotgun (WGS) entry which is preliminary data.</text>
</comment>
<protein>
    <submittedName>
        <fullName evidence="2">GNAT family N-acetyltransferase</fullName>
    </submittedName>
</protein>
<dbReference type="InterPro" id="IPR000182">
    <property type="entry name" value="GNAT_dom"/>
</dbReference>
<organism evidence="2 3">
    <name type="scientific">Maritimibacter fusiformis</name>
    <dbReference type="NCBI Taxonomy" id="2603819"/>
    <lineage>
        <taxon>Bacteria</taxon>
        <taxon>Pseudomonadati</taxon>
        <taxon>Pseudomonadota</taxon>
        <taxon>Alphaproteobacteria</taxon>
        <taxon>Rhodobacterales</taxon>
        <taxon>Roseobacteraceae</taxon>
        <taxon>Maritimibacter</taxon>
    </lineage>
</organism>
<dbReference type="InterPro" id="IPR016181">
    <property type="entry name" value="Acyl_CoA_acyltransferase"/>
</dbReference>
<dbReference type="PANTHER" id="PTHR43792:SF1">
    <property type="entry name" value="N-ACETYLTRANSFERASE DOMAIN-CONTAINING PROTEIN"/>
    <property type="match status" value="1"/>
</dbReference>
<dbReference type="AlphaFoldDB" id="A0A5D0RL54"/>
<evidence type="ECO:0000313" key="3">
    <source>
        <dbReference type="Proteomes" id="UP000322080"/>
    </source>
</evidence>
<proteinExistence type="predicted"/>
<dbReference type="EMBL" id="VSIY01000004">
    <property type="protein sequence ID" value="TYB82183.1"/>
    <property type="molecule type" value="Genomic_DNA"/>
</dbReference>
<accession>A0A5D0RL54</accession>
<reference evidence="2 3" key="1">
    <citation type="submission" date="2019-08" db="EMBL/GenBank/DDBJ databases">
        <title>Identification of a novel species of the genus Boseongicola.</title>
        <authorList>
            <person name="Zhang X.-Q."/>
        </authorList>
    </citation>
    <scope>NUCLEOTIDE SEQUENCE [LARGE SCALE GENOMIC DNA]</scope>
    <source>
        <strain evidence="2 3">HY14</strain>
    </source>
</reference>
<dbReference type="Gene3D" id="3.40.630.30">
    <property type="match status" value="1"/>
</dbReference>
<evidence type="ECO:0000313" key="2">
    <source>
        <dbReference type="EMBL" id="TYB82183.1"/>
    </source>
</evidence>
<dbReference type="SUPFAM" id="SSF55729">
    <property type="entry name" value="Acyl-CoA N-acyltransferases (Nat)"/>
    <property type="match status" value="1"/>
</dbReference>
<dbReference type="Proteomes" id="UP000322080">
    <property type="component" value="Unassembled WGS sequence"/>
</dbReference>